<gene>
    <name evidence="2" type="ORF">V6668_13500</name>
</gene>
<name>A0ABD8B0F2_PAEAM</name>
<evidence type="ECO:0000256" key="1">
    <source>
        <dbReference type="SAM" id="Phobius"/>
    </source>
</evidence>
<dbReference type="RefSeq" id="WP_338708669.1">
    <property type="nucleotide sequence ID" value="NZ_CP145892.1"/>
</dbReference>
<proteinExistence type="predicted"/>
<reference evidence="2 3" key="1">
    <citation type="submission" date="2024-02" db="EMBL/GenBank/DDBJ databases">
        <title>Complete sequences of two Paenibacillus sp. strains and one Lysinibacillus strain isolated from the environment on STAA medium highlight biotechnological potential.</title>
        <authorList>
            <person name="Attere S.A."/>
            <person name="Piche L.C."/>
            <person name="Intertaglia L."/>
            <person name="Lami R."/>
            <person name="Charette S.J."/>
            <person name="Vincent A.T."/>
        </authorList>
    </citation>
    <scope>NUCLEOTIDE SEQUENCE [LARGE SCALE GENOMIC DNA]</scope>
    <source>
        <strain evidence="2 3">Y5S-7</strain>
    </source>
</reference>
<organism evidence="2 3">
    <name type="scientific">Paenibacillus amylolyticus</name>
    <dbReference type="NCBI Taxonomy" id="1451"/>
    <lineage>
        <taxon>Bacteria</taxon>
        <taxon>Bacillati</taxon>
        <taxon>Bacillota</taxon>
        <taxon>Bacilli</taxon>
        <taxon>Bacillales</taxon>
        <taxon>Paenibacillaceae</taxon>
        <taxon>Paenibacillus</taxon>
    </lineage>
</organism>
<dbReference type="GeneID" id="93476499"/>
<accession>A0ABD8B0F2</accession>
<keyword evidence="1" id="KW-0812">Transmembrane</keyword>
<dbReference type="AlphaFoldDB" id="A0ABD8B0F2"/>
<feature type="transmembrane region" description="Helical" evidence="1">
    <location>
        <begin position="57"/>
        <end position="76"/>
    </location>
</feature>
<keyword evidence="1" id="KW-0472">Membrane</keyword>
<evidence type="ECO:0000313" key="3">
    <source>
        <dbReference type="Proteomes" id="UP001364764"/>
    </source>
</evidence>
<dbReference type="Proteomes" id="UP001364764">
    <property type="component" value="Chromosome"/>
</dbReference>
<dbReference type="InterPro" id="IPR025325">
    <property type="entry name" value="DUF4231"/>
</dbReference>
<dbReference type="EMBL" id="CP145892">
    <property type="protein sequence ID" value="WWP23138.1"/>
    <property type="molecule type" value="Genomic_DNA"/>
</dbReference>
<dbReference type="Pfam" id="PF14015">
    <property type="entry name" value="DUF4231"/>
    <property type="match status" value="1"/>
</dbReference>
<protein>
    <submittedName>
        <fullName evidence="2">DUF4231 domain-containing protein</fullName>
    </submittedName>
</protein>
<sequence>MDILQEEYISRRLEGQINWYDRMSMSCQSKYKWWKVGEIVAATLIPVLTSLTTNNQWIVIIIGVLGAGIAFVEGLLSLQKYHENWIEYRSVCETLRQEKYMFLTRTGIYSVSETPFQLLVERVESVVSKENVNWANLHSNEQRSQYQKPTNSTQIDLTDP</sequence>
<dbReference type="NCBIfam" id="NF033634">
    <property type="entry name" value="SLATT_1"/>
    <property type="match status" value="1"/>
</dbReference>
<feature type="transmembrane region" description="Helical" evidence="1">
    <location>
        <begin position="33"/>
        <end position="51"/>
    </location>
</feature>
<keyword evidence="1" id="KW-1133">Transmembrane helix</keyword>
<evidence type="ECO:0000313" key="2">
    <source>
        <dbReference type="EMBL" id="WWP23138.1"/>
    </source>
</evidence>